<accession>A0A1J4J706</accession>
<dbReference type="SUPFAM" id="SSF55961">
    <property type="entry name" value="Bet v1-like"/>
    <property type="match status" value="1"/>
</dbReference>
<sequence length="221" mass="25258">MTVAPELIAQYAKSSEELLPKLLELQNSPEWKVSKEEKDIKFYNRTEKSSSYTQVKSVVTIPASMDKVLEVLKPIEIVDSNTPKDKRHGLNERRILFGPQDDEFNTTIFLIELESPGMMVSPRDFVLFRRHYSKDGKEIFLHNSIPNTDLAPEKKGVVRGEMNFQAFIAEKDPENEENIRLTFLVHADPKGKIPAMAYNMVVTNQGYAAKGIRKRAMELSK</sequence>
<dbReference type="InterPro" id="IPR051213">
    <property type="entry name" value="START_lipid_transfer"/>
</dbReference>
<evidence type="ECO:0000313" key="3">
    <source>
        <dbReference type="Proteomes" id="UP000179807"/>
    </source>
</evidence>
<dbReference type="Gene3D" id="3.30.530.20">
    <property type="match status" value="1"/>
</dbReference>
<dbReference type="Pfam" id="PF01852">
    <property type="entry name" value="START"/>
    <property type="match status" value="1"/>
</dbReference>
<dbReference type="PROSITE" id="PS50848">
    <property type="entry name" value="START"/>
    <property type="match status" value="1"/>
</dbReference>
<dbReference type="InterPro" id="IPR002913">
    <property type="entry name" value="START_lipid-bd_dom"/>
</dbReference>
<dbReference type="CDD" id="cd00177">
    <property type="entry name" value="START"/>
    <property type="match status" value="1"/>
</dbReference>
<protein>
    <recommendedName>
        <fullName evidence="1">START domain-containing protein</fullName>
    </recommendedName>
</protein>
<feature type="domain" description="START" evidence="1">
    <location>
        <begin position="27"/>
        <end position="221"/>
    </location>
</feature>
<dbReference type="PANTHER" id="PTHR19308">
    <property type="entry name" value="PHOSPHATIDYLCHOLINE TRANSFER PROTEIN"/>
    <property type="match status" value="1"/>
</dbReference>
<comment type="caution">
    <text evidence="2">The sequence shown here is derived from an EMBL/GenBank/DDBJ whole genome shotgun (WGS) entry which is preliminary data.</text>
</comment>
<name>A0A1J4J706_9EUKA</name>
<dbReference type="GO" id="GO:0005737">
    <property type="term" value="C:cytoplasm"/>
    <property type="evidence" value="ECO:0007669"/>
    <property type="project" value="UniProtKB-ARBA"/>
</dbReference>
<keyword evidence="3" id="KW-1185">Reference proteome</keyword>
<organism evidence="2 3">
    <name type="scientific">Tritrichomonas foetus</name>
    <dbReference type="NCBI Taxonomy" id="1144522"/>
    <lineage>
        <taxon>Eukaryota</taxon>
        <taxon>Metamonada</taxon>
        <taxon>Parabasalia</taxon>
        <taxon>Tritrichomonadida</taxon>
        <taxon>Tritrichomonadidae</taxon>
        <taxon>Tritrichomonas</taxon>
    </lineage>
</organism>
<proteinExistence type="predicted"/>
<dbReference type="GO" id="GO:0008289">
    <property type="term" value="F:lipid binding"/>
    <property type="evidence" value="ECO:0007669"/>
    <property type="project" value="InterPro"/>
</dbReference>
<dbReference type="Proteomes" id="UP000179807">
    <property type="component" value="Unassembled WGS sequence"/>
</dbReference>
<dbReference type="OrthoDB" id="196858at2759"/>
<evidence type="ECO:0000313" key="2">
    <source>
        <dbReference type="EMBL" id="OHS93221.1"/>
    </source>
</evidence>
<dbReference type="GeneID" id="94847937"/>
<dbReference type="VEuPathDB" id="TrichDB:TRFO_40488"/>
<dbReference type="InterPro" id="IPR023393">
    <property type="entry name" value="START-like_dom_sf"/>
</dbReference>
<reference evidence="2" key="1">
    <citation type="submission" date="2016-10" db="EMBL/GenBank/DDBJ databases">
        <authorList>
            <person name="Benchimol M."/>
            <person name="Almeida L.G."/>
            <person name="Vasconcelos A.T."/>
            <person name="Perreira-Neves A."/>
            <person name="Rosa I.A."/>
            <person name="Tasca T."/>
            <person name="Bogo M.R."/>
            <person name="de Souza W."/>
        </authorList>
    </citation>
    <scope>NUCLEOTIDE SEQUENCE [LARGE SCALE GENOMIC DNA]</scope>
    <source>
        <strain evidence="2">K</strain>
    </source>
</reference>
<dbReference type="EMBL" id="MLAK01001423">
    <property type="protein sequence ID" value="OHS93221.1"/>
    <property type="molecule type" value="Genomic_DNA"/>
</dbReference>
<gene>
    <name evidence="2" type="ORF">TRFO_40488</name>
</gene>
<dbReference type="AlphaFoldDB" id="A0A1J4J706"/>
<dbReference type="PANTHER" id="PTHR19308:SF56">
    <property type="entry name" value="START DOMAIN-CONTAINING PROTEIN"/>
    <property type="match status" value="1"/>
</dbReference>
<evidence type="ECO:0000259" key="1">
    <source>
        <dbReference type="PROSITE" id="PS50848"/>
    </source>
</evidence>
<dbReference type="RefSeq" id="XP_068346358.1">
    <property type="nucleotide sequence ID" value="XM_068513233.1"/>
</dbReference>